<evidence type="ECO:0000313" key="3">
    <source>
        <dbReference type="EMBL" id="QSB13797.1"/>
    </source>
</evidence>
<keyword evidence="1" id="KW-0472">Membrane</keyword>
<feature type="transmembrane region" description="Helical" evidence="1">
    <location>
        <begin position="71"/>
        <end position="90"/>
    </location>
</feature>
<keyword evidence="1" id="KW-0812">Transmembrane</keyword>
<keyword evidence="4" id="KW-1185">Reference proteome</keyword>
<protein>
    <recommendedName>
        <fullName evidence="2">DUF7144 domain-containing protein</fullName>
    </recommendedName>
</protein>
<keyword evidence="1" id="KW-1133">Transmembrane helix</keyword>
<feature type="transmembrane region" description="Helical" evidence="1">
    <location>
        <begin position="95"/>
        <end position="114"/>
    </location>
</feature>
<feature type="transmembrane region" description="Helical" evidence="1">
    <location>
        <begin position="120"/>
        <end position="139"/>
    </location>
</feature>
<evidence type="ECO:0000256" key="1">
    <source>
        <dbReference type="SAM" id="Phobius"/>
    </source>
</evidence>
<dbReference type="EMBL" id="CP070499">
    <property type="protein sequence ID" value="QSB13797.1"/>
    <property type="molecule type" value="Genomic_DNA"/>
</dbReference>
<feature type="domain" description="DUF7144" evidence="2">
    <location>
        <begin position="28"/>
        <end position="140"/>
    </location>
</feature>
<dbReference type="AlphaFoldDB" id="A0A895Y7V5"/>
<dbReference type="RefSeq" id="WP_239675906.1">
    <property type="nucleotide sequence ID" value="NZ_CP070499.1"/>
</dbReference>
<dbReference type="Pfam" id="PF23636">
    <property type="entry name" value="DUF7144"/>
    <property type="match status" value="1"/>
</dbReference>
<evidence type="ECO:0000259" key="2">
    <source>
        <dbReference type="Pfam" id="PF23636"/>
    </source>
</evidence>
<organism evidence="3 4">
    <name type="scientific">Natronosporangium hydrolyticum</name>
    <dbReference type="NCBI Taxonomy" id="2811111"/>
    <lineage>
        <taxon>Bacteria</taxon>
        <taxon>Bacillati</taxon>
        <taxon>Actinomycetota</taxon>
        <taxon>Actinomycetes</taxon>
        <taxon>Micromonosporales</taxon>
        <taxon>Micromonosporaceae</taxon>
        <taxon>Natronosporangium</taxon>
    </lineage>
</organism>
<gene>
    <name evidence="3" type="ORF">JQS43_19895</name>
</gene>
<dbReference type="Proteomes" id="UP000662857">
    <property type="component" value="Chromosome"/>
</dbReference>
<proteinExistence type="predicted"/>
<dbReference type="KEGG" id="nhy:JQS43_19895"/>
<reference evidence="3" key="1">
    <citation type="submission" date="2021-02" db="EMBL/GenBank/DDBJ databases">
        <title>Natrosporangium hydrolyticum gen. nov., sp. nov, a haloalkaliphilic actinobacterium from a soda solonchak soil.</title>
        <authorList>
            <person name="Sorokin D.Y."/>
            <person name="Khijniak T.V."/>
            <person name="Zakharycheva A.P."/>
            <person name="Boueva O.V."/>
            <person name="Ariskina E.V."/>
            <person name="Hahnke R.L."/>
            <person name="Bunk B."/>
            <person name="Sproer C."/>
            <person name="Schumann P."/>
            <person name="Evtushenko L.I."/>
            <person name="Kublanov I.V."/>
        </authorList>
    </citation>
    <scope>NUCLEOTIDE SEQUENCE</scope>
    <source>
        <strain evidence="3">DSM 106523</strain>
    </source>
</reference>
<feature type="transmembrane region" description="Helical" evidence="1">
    <location>
        <begin position="23"/>
        <end position="51"/>
    </location>
</feature>
<dbReference type="InterPro" id="IPR055568">
    <property type="entry name" value="DUF7144"/>
</dbReference>
<evidence type="ECO:0000313" key="4">
    <source>
        <dbReference type="Proteomes" id="UP000662857"/>
    </source>
</evidence>
<sequence>MTDPRGFVMAHASAPQSQRARGWAIGGLVFGATVMLIIGFWQALMGIAALAAEDFFVVSPEYAYEIDVTTWGWIHLGIGVVVFLVGLAIFTGAMWARVVGIALAIVVAVANFFFLPYYPLWSLVVIALAIFVIWALAAAPRMIDQDA</sequence>
<name>A0A895Y7V5_9ACTN</name>
<accession>A0A895Y7V5</accession>